<gene>
    <name evidence="2" type="ORF">UFOVP470_64</name>
</gene>
<dbReference type="GO" id="GO:0043565">
    <property type="term" value="F:sequence-specific DNA binding"/>
    <property type="evidence" value="ECO:0007669"/>
    <property type="project" value="InterPro"/>
</dbReference>
<evidence type="ECO:0000313" key="2">
    <source>
        <dbReference type="EMBL" id="CAB4144823.1"/>
    </source>
</evidence>
<reference evidence="2" key="1">
    <citation type="submission" date="2020-04" db="EMBL/GenBank/DDBJ databases">
        <authorList>
            <person name="Chiriac C."/>
            <person name="Salcher M."/>
            <person name="Ghai R."/>
            <person name="Kavagutti S V."/>
        </authorList>
    </citation>
    <scope>NUCLEOTIDE SEQUENCE</scope>
</reference>
<sequence length="115" mass="13424">MRRTFRQIKREVCGEFEIPVEDFDSDKRTKKITLARQKAWFVGRNETGLGWAQLGRLSGGKDHASVHYGYFRWAWMHGKPVPPMMEKRMGKLKDATKWLNRYSLPAVPERALLSS</sequence>
<dbReference type="EMBL" id="LR796429">
    <property type="protein sequence ID" value="CAB4144823.1"/>
    <property type="molecule type" value="Genomic_DNA"/>
</dbReference>
<accession>A0A6J5MHG7</accession>
<dbReference type="SUPFAM" id="SSF48295">
    <property type="entry name" value="TrpR-like"/>
    <property type="match status" value="1"/>
</dbReference>
<dbReference type="GO" id="GO:0006275">
    <property type="term" value="P:regulation of DNA replication"/>
    <property type="evidence" value="ECO:0007669"/>
    <property type="project" value="InterPro"/>
</dbReference>
<dbReference type="Pfam" id="PF08299">
    <property type="entry name" value="Bac_DnaA_C"/>
    <property type="match status" value="1"/>
</dbReference>
<dbReference type="GO" id="GO:0005524">
    <property type="term" value="F:ATP binding"/>
    <property type="evidence" value="ECO:0007669"/>
    <property type="project" value="InterPro"/>
</dbReference>
<dbReference type="Gene3D" id="1.10.1750.10">
    <property type="match status" value="1"/>
</dbReference>
<name>A0A6J5MHG7_9CAUD</name>
<evidence type="ECO:0000259" key="1">
    <source>
        <dbReference type="SMART" id="SM00760"/>
    </source>
</evidence>
<dbReference type="SMART" id="SM00760">
    <property type="entry name" value="Bac_DnaA_C"/>
    <property type="match status" value="1"/>
</dbReference>
<dbReference type="InterPro" id="IPR013159">
    <property type="entry name" value="DnaA_C"/>
</dbReference>
<dbReference type="CDD" id="cd06571">
    <property type="entry name" value="Bac_DnaA_C"/>
    <property type="match status" value="1"/>
</dbReference>
<dbReference type="GO" id="GO:0006270">
    <property type="term" value="P:DNA replication initiation"/>
    <property type="evidence" value="ECO:0007669"/>
    <property type="project" value="InterPro"/>
</dbReference>
<feature type="domain" description="Chromosomal replication initiator DnaA C-terminal" evidence="1">
    <location>
        <begin position="4"/>
        <end position="73"/>
    </location>
</feature>
<dbReference type="InterPro" id="IPR010921">
    <property type="entry name" value="Trp_repressor/repl_initiator"/>
</dbReference>
<protein>
    <submittedName>
        <fullName evidence="2">Chromosomal replication initiator, DnaA C-terminal</fullName>
    </submittedName>
</protein>
<organism evidence="2">
    <name type="scientific">uncultured Caudovirales phage</name>
    <dbReference type="NCBI Taxonomy" id="2100421"/>
    <lineage>
        <taxon>Viruses</taxon>
        <taxon>Duplodnaviria</taxon>
        <taxon>Heunggongvirae</taxon>
        <taxon>Uroviricota</taxon>
        <taxon>Caudoviricetes</taxon>
        <taxon>Peduoviridae</taxon>
        <taxon>Maltschvirus</taxon>
        <taxon>Maltschvirus maltsch</taxon>
    </lineage>
</organism>
<proteinExistence type="predicted"/>